<organism evidence="2 3">
    <name type="scientific">Chitinasiproducens palmae</name>
    <dbReference type="NCBI Taxonomy" id="1770053"/>
    <lineage>
        <taxon>Bacteria</taxon>
        <taxon>Pseudomonadati</taxon>
        <taxon>Pseudomonadota</taxon>
        <taxon>Betaproteobacteria</taxon>
        <taxon>Burkholderiales</taxon>
        <taxon>Burkholderiaceae</taxon>
        <taxon>Chitinasiproducens</taxon>
    </lineage>
</organism>
<dbReference type="EMBL" id="FNLO01000002">
    <property type="protein sequence ID" value="SDV47120.1"/>
    <property type="molecule type" value="Genomic_DNA"/>
</dbReference>
<keyword evidence="3" id="KW-1185">Reference proteome</keyword>
<dbReference type="Proteomes" id="UP000243719">
    <property type="component" value="Unassembled WGS sequence"/>
</dbReference>
<name>A0A1H2PL06_9BURK</name>
<keyword evidence="2" id="KW-0449">Lipoprotein</keyword>
<evidence type="ECO:0000313" key="3">
    <source>
        <dbReference type="Proteomes" id="UP000243719"/>
    </source>
</evidence>
<dbReference type="InterPro" id="IPR017734">
    <property type="entry name" value="T6SS_SciN"/>
</dbReference>
<dbReference type="Pfam" id="PF12790">
    <property type="entry name" value="T6SS-SciN"/>
    <property type="match status" value="1"/>
</dbReference>
<evidence type="ECO:0000256" key="1">
    <source>
        <dbReference type="SAM" id="MobiDB-lite"/>
    </source>
</evidence>
<feature type="region of interest" description="Disordered" evidence="1">
    <location>
        <begin position="1"/>
        <end position="26"/>
    </location>
</feature>
<accession>A0A1H2PL06</accession>
<reference evidence="3" key="1">
    <citation type="submission" date="2016-09" db="EMBL/GenBank/DDBJ databases">
        <authorList>
            <person name="Varghese N."/>
            <person name="Submissions S."/>
        </authorList>
    </citation>
    <scope>NUCLEOTIDE SEQUENCE [LARGE SCALE GENOMIC DNA]</scope>
    <source>
        <strain evidence="3">JS23</strain>
    </source>
</reference>
<sequence length="266" mass="27415">MEDGPSGSGETSVAEQGARVASESMRERRAGVGRRATAMAAFALAAVALGGCSLFGGTSAKDAVAQVEWSAASDAILIEVNADDLLNEYDGEAHTLLLGVLQAGDADAFRKVAGDAGTLATALSQTTPGGPMLQTVRYVVQPGGHTILSIDRVAKAKVVGLIAGYYTMDPKTSARLFEIPLAISNNSLLGHDYAAQPQTLALRVDLGRLAIEQAVRLNPQPPELVKAEAQARAKQQIVPLDGGGREILLTPANGSQPGAAAIPLPN</sequence>
<protein>
    <submittedName>
        <fullName evidence="2">Type VI secretion lipoprotein, VC_A0113 family</fullName>
    </submittedName>
</protein>
<gene>
    <name evidence="2" type="ORF">SAMN05216551_102290</name>
</gene>
<dbReference type="Gene3D" id="2.60.40.4150">
    <property type="entry name" value="Type VI secretion system, lipoprotein SciN"/>
    <property type="match status" value="1"/>
</dbReference>
<evidence type="ECO:0000313" key="2">
    <source>
        <dbReference type="EMBL" id="SDV47120.1"/>
    </source>
</evidence>
<dbReference type="AlphaFoldDB" id="A0A1H2PL06"/>
<dbReference type="InterPro" id="IPR038706">
    <property type="entry name" value="Type_VI_SciN-like_sf"/>
</dbReference>
<dbReference type="STRING" id="1770053.SAMN05216551_102290"/>
<proteinExistence type="predicted"/>